<sequence>MTDVFVNRLFKVVEHTTVQDPHPGLIIATHHFNKPYPSISEIEVLSLAALDLLNQYGYPSISDYVKLIISLTMKHTYGEEITFTTGRSIPLTSQDGSLLPKNEIYARVNQLFLKNAEIYNGCLIVKLFIQELSEIEPLPASEIRKIKHNPKQNYPGYIKALKRKSNDMKPFMVSDLETILIDNKHTPYVAGLMLVHPCQDIKESIIYTYFSEDYSFIEDFKERSKKVLFDLVFKIKALMKKEKKAKTVYFHNFSRFDGVIMLRYLVCHTDYNVKPLMRNGRLYELEVYSDSNLLFCFRDSLNLLPGKLDKLAKNLCPSLGSKGSIDYENPLNSKGLHVMKSLYVQ</sequence>
<evidence type="ECO:0000313" key="1">
    <source>
        <dbReference type="EMBL" id="KAI3773863.1"/>
    </source>
</evidence>
<keyword evidence="2" id="KW-1185">Reference proteome</keyword>
<dbReference type="EMBL" id="CM042033">
    <property type="protein sequence ID" value="KAI3773863.1"/>
    <property type="molecule type" value="Genomic_DNA"/>
</dbReference>
<accession>A0ACB9FSH7</accession>
<proteinExistence type="predicted"/>
<organism evidence="1 2">
    <name type="scientific">Smallanthus sonchifolius</name>
    <dbReference type="NCBI Taxonomy" id="185202"/>
    <lineage>
        <taxon>Eukaryota</taxon>
        <taxon>Viridiplantae</taxon>
        <taxon>Streptophyta</taxon>
        <taxon>Embryophyta</taxon>
        <taxon>Tracheophyta</taxon>
        <taxon>Spermatophyta</taxon>
        <taxon>Magnoliopsida</taxon>
        <taxon>eudicotyledons</taxon>
        <taxon>Gunneridae</taxon>
        <taxon>Pentapetalae</taxon>
        <taxon>asterids</taxon>
        <taxon>campanulids</taxon>
        <taxon>Asterales</taxon>
        <taxon>Asteraceae</taxon>
        <taxon>Asteroideae</taxon>
        <taxon>Heliantheae alliance</taxon>
        <taxon>Millerieae</taxon>
        <taxon>Smallanthus</taxon>
    </lineage>
</organism>
<name>A0ACB9FSH7_9ASTR</name>
<reference evidence="2" key="1">
    <citation type="journal article" date="2022" name="Mol. Ecol. Resour.">
        <title>The genomes of chicory, endive, great burdock and yacon provide insights into Asteraceae palaeo-polyploidization history and plant inulin production.</title>
        <authorList>
            <person name="Fan W."/>
            <person name="Wang S."/>
            <person name="Wang H."/>
            <person name="Wang A."/>
            <person name="Jiang F."/>
            <person name="Liu H."/>
            <person name="Zhao H."/>
            <person name="Xu D."/>
            <person name="Zhang Y."/>
        </authorList>
    </citation>
    <scope>NUCLEOTIDE SEQUENCE [LARGE SCALE GENOMIC DNA]</scope>
    <source>
        <strain evidence="2">cv. Yunnan</strain>
    </source>
</reference>
<protein>
    <submittedName>
        <fullName evidence="1">Uncharacterized protein</fullName>
    </submittedName>
</protein>
<gene>
    <name evidence="1" type="ORF">L1987_48402</name>
</gene>
<dbReference type="Proteomes" id="UP001056120">
    <property type="component" value="Linkage Group LG16"/>
</dbReference>
<evidence type="ECO:0000313" key="2">
    <source>
        <dbReference type="Proteomes" id="UP001056120"/>
    </source>
</evidence>
<reference evidence="1 2" key="2">
    <citation type="journal article" date="2022" name="Mol. Ecol. Resour.">
        <title>The genomes of chicory, endive, great burdock and yacon provide insights into Asteraceae paleo-polyploidization history and plant inulin production.</title>
        <authorList>
            <person name="Fan W."/>
            <person name="Wang S."/>
            <person name="Wang H."/>
            <person name="Wang A."/>
            <person name="Jiang F."/>
            <person name="Liu H."/>
            <person name="Zhao H."/>
            <person name="Xu D."/>
            <person name="Zhang Y."/>
        </authorList>
    </citation>
    <scope>NUCLEOTIDE SEQUENCE [LARGE SCALE GENOMIC DNA]</scope>
    <source>
        <strain evidence="2">cv. Yunnan</strain>
        <tissue evidence="1">Leaves</tissue>
    </source>
</reference>
<comment type="caution">
    <text evidence="1">The sequence shown here is derived from an EMBL/GenBank/DDBJ whole genome shotgun (WGS) entry which is preliminary data.</text>
</comment>